<gene>
    <name evidence="2" type="ORF">SAMN02745163_02695</name>
</gene>
<dbReference type="STRING" id="1121302.SAMN02745163_02695"/>
<dbReference type="Proteomes" id="UP000184310">
    <property type="component" value="Unassembled WGS sequence"/>
</dbReference>
<keyword evidence="1" id="KW-1133">Transmembrane helix</keyword>
<feature type="transmembrane region" description="Helical" evidence="1">
    <location>
        <begin position="183"/>
        <end position="202"/>
    </location>
</feature>
<dbReference type="OrthoDB" id="1900545at2"/>
<name>A0A1M6MMM6_9CLOT</name>
<feature type="transmembrane region" description="Helical" evidence="1">
    <location>
        <begin position="51"/>
        <end position="70"/>
    </location>
</feature>
<feature type="transmembrane region" description="Helical" evidence="1">
    <location>
        <begin position="222"/>
        <end position="246"/>
    </location>
</feature>
<reference evidence="2 3" key="1">
    <citation type="submission" date="2016-11" db="EMBL/GenBank/DDBJ databases">
        <authorList>
            <person name="Jaros S."/>
            <person name="Januszkiewicz K."/>
            <person name="Wedrychowicz H."/>
        </authorList>
    </citation>
    <scope>NUCLEOTIDE SEQUENCE [LARGE SCALE GENOMIC DNA]</scope>
    <source>
        <strain evidence="2 3">DSM 21758</strain>
    </source>
</reference>
<dbReference type="EMBL" id="FQZB01000011">
    <property type="protein sequence ID" value="SHJ84712.1"/>
    <property type="molecule type" value="Genomic_DNA"/>
</dbReference>
<feature type="transmembrane region" description="Helical" evidence="1">
    <location>
        <begin position="110"/>
        <end position="131"/>
    </location>
</feature>
<keyword evidence="3" id="KW-1185">Reference proteome</keyword>
<evidence type="ECO:0000313" key="3">
    <source>
        <dbReference type="Proteomes" id="UP000184310"/>
    </source>
</evidence>
<dbReference type="RefSeq" id="WP_072988533.1">
    <property type="nucleotide sequence ID" value="NZ_FQZB01000011.1"/>
</dbReference>
<keyword evidence="1" id="KW-0472">Membrane</keyword>
<keyword evidence="1" id="KW-0812">Transmembrane</keyword>
<accession>A0A1M6MMM6</accession>
<dbReference type="AlphaFoldDB" id="A0A1M6MMM6"/>
<sequence>MDRKRDLGNIENLKIITLINIIINIIFNLIIIFDINIKELKNINPIYNVNILGYLLFNIVLTMIAVMIIVENKNWENKYRINAGIVKYGIFQIILLIYCIWAIFIKKDDLFIDSSIKLAISYFPLLVTLIAKDVFNENDRRIAWQKQVGTYKERKAKNFFWRFKIYFGDKNYNINRKDIFEKAFSWLIIRIVVILFIGYPIFKERVIFKELLLHVDFKNDWTYFILGIFMFMISLIATIQIILFIIDFIFNLNTRFIGECKEATFYSKSSESNEYYTYIITDFKNKKEIKINSKFDLYNEGQTVMVTHTVFTKIVLTHS</sequence>
<feature type="transmembrane region" description="Helical" evidence="1">
    <location>
        <begin position="82"/>
        <end position="104"/>
    </location>
</feature>
<evidence type="ECO:0000256" key="1">
    <source>
        <dbReference type="SAM" id="Phobius"/>
    </source>
</evidence>
<organism evidence="2 3">
    <name type="scientific">Clostridium cavendishii DSM 21758</name>
    <dbReference type="NCBI Taxonomy" id="1121302"/>
    <lineage>
        <taxon>Bacteria</taxon>
        <taxon>Bacillati</taxon>
        <taxon>Bacillota</taxon>
        <taxon>Clostridia</taxon>
        <taxon>Eubacteriales</taxon>
        <taxon>Clostridiaceae</taxon>
        <taxon>Clostridium</taxon>
    </lineage>
</organism>
<feature type="transmembrane region" description="Helical" evidence="1">
    <location>
        <begin position="12"/>
        <end position="31"/>
    </location>
</feature>
<protein>
    <submittedName>
        <fullName evidence="2">Uncharacterized protein</fullName>
    </submittedName>
</protein>
<proteinExistence type="predicted"/>
<evidence type="ECO:0000313" key="2">
    <source>
        <dbReference type="EMBL" id="SHJ84712.1"/>
    </source>
</evidence>